<dbReference type="EMBL" id="NIVC01001642">
    <property type="protein sequence ID" value="PAA65523.1"/>
    <property type="molecule type" value="Genomic_DNA"/>
</dbReference>
<evidence type="ECO:0000313" key="4">
    <source>
        <dbReference type="Proteomes" id="UP000215902"/>
    </source>
</evidence>
<accession>A0A267EVG9</accession>
<reference evidence="3 4" key="1">
    <citation type="submission" date="2017-06" db="EMBL/GenBank/DDBJ databases">
        <title>A platform for efficient transgenesis in Macrostomum lignano, a flatworm model organism for stem cell research.</title>
        <authorList>
            <person name="Berezikov E."/>
        </authorList>
    </citation>
    <scope>NUCLEOTIDE SEQUENCE [LARGE SCALE GENOMIC DNA]</scope>
    <source>
        <strain evidence="3">DV1</strain>
        <tissue evidence="3">Whole organism</tissue>
    </source>
</reference>
<feature type="chain" id="PRO_5011916051" evidence="1">
    <location>
        <begin position="25"/>
        <end position="161"/>
    </location>
</feature>
<dbReference type="Proteomes" id="UP000215902">
    <property type="component" value="Unassembled WGS sequence"/>
</dbReference>
<evidence type="ECO:0000313" key="3">
    <source>
        <dbReference type="EMBL" id="PAA65523.1"/>
    </source>
</evidence>
<evidence type="ECO:0000313" key="2">
    <source>
        <dbReference type="EMBL" id="PAA47512.1"/>
    </source>
</evidence>
<sequence length="161" mass="18645">MALRSSSLLRALLLLSQTFSFAWPTDTSVRHCRTNSHWLRFNLISLELWPDPASISAPKASLTYTTLFKWSSLDDKTYLKLEHLPLPDPAEINGVYYFKLNQRQYRSVRRSLANLTVSYNSMSGQVNRYLEFPIEIGSQRFQNYWISIMYFSAFGGVCPLC</sequence>
<dbReference type="AlphaFoldDB" id="A0A267EVG9"/>
<gene>
    <name evidence="3" type="ORF">BOX15_Mlig022872g1</name>
    <name evidence="2" type="ORF">BOX15_Mlig022872g2</name>
</gene>
<keyword evidence="1" id="KW-0732">Signal</keyword>
<feature type="signal peptide" evidence="1">
    <location>
        <begin position="1"/>
        <end position="24"/>
    </location>
</feature>
<protein>
    <submittedName>
        <fullName evidence="3">Uncharacterized protein</fullName>
    </submittedName>
</protein>
<organism evidence="3 4">
    <name type="scientific">Macrostomum lignano</name>
    <dbReference type="NCBI Taxonomy" id="282301"/>
    <lineage>
        <taxon>Eukaryota</taxon>
        <taxon>Metazoa</taxon>
        <taxon>Spiralia</taxon>
        <taxon>Lophotrochozoa</taxon>
        <taxon>Platyhelminthes</taxon>
        <taxon>Rhabditophora</taxon>
        <taxon>Macrostomorpha</taxon>
        <taxon>Macrostomida</taxon>
        <taxon>Macrostomidae</taxon>
        <taxon>Macrostomum</taxon>
    </lineage>
</organism>
<proteinExistence type="predicted"/>
<comment type="caution">
    <text evidence="3">The sequence shown here is derived from an EMBL/GenBank/DDBJ whole genome shotgun (WGS) entry which is preliminary data.</text>
</comment>
<evidence type="ECO:0000256" key="1">
    <source>
        <dbReference type="SAM" id="SignalP"/>
    </source>
</evidence>
<name>A0A267EVG9_9PLAT</name>
<keyword evidence="4" id="KW-1185">Reference proteome</keyword>
<dbReference type="EMBL" id="NIVC01004424">
    <property type="protein sequence ID" value="PAA47512.1"/>
    <property type="molecule type" value="Genomic_DNA"/>
</dbReference>